<reference evidence="2 3" key="1">
    <citation type="submission" date="2020-05" db="EMBL/GenBank/DDBJ databases">
        <title>Actinomadura verrucosospora NRRL-B18236 (PFL_A860) Genome sequencing and assembly.</title>
        <authorList>
            <person name="Samborskyy M."/>
        </authorList>
    </citation>
    <scope>NUCLEOTIDE SEQUENCE [LARGE SCALE GENOMIC DNA]</scope>
    <source>
        <strain evidence="2 3">NRRL:B18236</strain>
    </source>
</reference>
<accession>A0A7D4AKG2</accession>
<gene>
    <name evidence="2" type="ORF">ACTIVE_0445</name>
</gene>
<protein>
    <submittedName>
        <fullName evidence="2">Putative secreted protein</fullName>
    </submittedName>
</protein>
<keyword evidence="3" id="KW-1185">Reference proteome</keyword>
<evidence type="ECO:0000313" key="3">
    <source>
        <dbReference type="Proteomes" id="UP000501240"/>
    </source>
</evidence>
<evidence type="ECO:0000256" key="1">
    <source>
        <dbReference type="SAM" id="MobiDB-lite"/>
    </source>
</evidence>
<evidence type="ECO:0000313" key="2">
    <source>
        <dbReference type="EMBL" id="QKG18809.1"/>
    </source>
</evidence>
<dbReference type="Proteomes" id="UP000501240">
    <property type="component" value="Chromosome"/>
</dbReference>
<proteinExistence type="predicted"/>
<dbReference type="EMBL" id="CP053892">
    <property type="protein sequence ID" value="QKG18809.1"/>
    <property type="molecule type" value="Genomic_DNA"/>
</dbReference>
<sequence length="160" mass="16472">MLGLALLALTACGFGSDERNCTLIGSETGINADITGPDASRVASASLRVCWDGTCRTARLVLRPSATTVPRGCDGEAPDAVCAASASPDGGRYGFARVADLPESPVQVTLTLRDRRGRAFLDQGLRLTPKATYPNGPHCGRGGTQGALTVANGKATARAR</sequence>
<feature type="region of interest" description="Disordered" evidence="1">
    <location>
        <begin position="131"/>
        <end position="160"/>
    </location>
</feature>
<dbReference type="AlphaFoldDB" id="A0A7D4AKG2"/>
<name>A0A7D4AKG2_ACTVE</name>
<organism evidence="2 3">
    <name type="scientific">Actinomadura verrucosospora</name>
    <dbReference type="NCBI Taxonomy" id="46165"/>
    <lineage>
        <taxon>Bacteria</taxon>
        <taxon>Bacillati</taxon>
        <taxon>Actinomycetota</taxon>
        <taxon>Actinomycetes</taxon>
        <taxon>Streptosporangiales</taxon>
        <taxon>Thermomonosporaceae</taxon>
        <taxon>Actinomadura</taxon>
    </lineage>
</organism>